<feature type="non-terminal residue" evidence="1">
    <location>
        <position position="1"/>
    </location>
</feature>
<protein>
    <submittedName>
        <fullName evidence="1">Uncharacterized protein</fullName>
    </submittedName>
</protein>
<sequence>LATTYASTLQLTNTLLHLAVHSSQPIFAPFPMYTDNIAAKVIAVQNASSSYNNHVAVRCSFLRQLVERQGVVLRYVHTSIQAADIFTMALQYSSYAPATDRLLDGIGRDTTHTRGE</sequence>
<dbReference type="AlphaFoldDB" id="A0A061SGN1"/>
<organism evidence="1">
    <name type="scientific">Tetraselmis sp. GSL018</name>
    <dbReference type="NCBI Taxonomy" id="582737"/>
    <lineage>
        <taxon>Eukaryota</taxon>
        <taxon>Viridiplantae</taxon>
        <taxon>Chlorophyta</taxon>
        <taxon>core chlorophytes</taxon>
        <taxon>Chlorodendrophyceae</taxon>
        <taxon>Chlorodendrales</taxon>
        <taxon>Chlorodendraceae</taxon>
        <taxon>Tetraselmis</taxon>
    </lineage>
</organism>
<reference evidence="1" key="1">
    <citation type="submission" date="2014-05" db="EMBL/GenBank/DDBJ databases">
        <title>The transcriptome of the halophilic microalga Tetraselmis sp. GSL018 isolated from the Great Salt Lake, Utah.</title>
        <authorList>
            <person name="Jinkerson R.E."/>
            <person name="D'Adamo S."/>
            <person name="Posewitz M.C."/>
        </authorList>
    </citation>
    <scope>NUCLEOTIDE SEQUENCE</scope>
    <source>
        <strain evidence="1">GSL018</strain>
    </source>
</reference>
<proteinExistence type="predicted"/>
<name>A0A061SGN1_9CHLO</name>
<accession>A0A061SGN1</accession>
<dbReference type="EMBL" id="GBEZ01000580">
    <property type="protein sequence ID" value="JAC84317.1"/>
    <property type="molecule type" value="Transcribed_RNA"/>
</dbReference>
<gene>
    <name evidence="1" type="ORF">TSPGSL018_1284</name>
</gene>
<feature type="non-terminal residue" evidence="1">
    <location>
        <position position="116"/>
    </location>
</feature>
<evidence type="ECO:0000313" key="1">
    <source>
        <dbReference type="EMBL" id="JAC84317.1"/>
    </source>
</evidence>